<keyword evidence="2" id="KW-0040">ANK repeat</keyword>
<reference evidence="6" key="5">
    <citation type="submission" date="2018-04" db="UniProtKB">
        <authorList>
            <consortium name="EnsemblFungi"/>
        </authorList>
    </citation>
    <scope>IDENTIFICATION</scope>
    <source>
        <strain evidence="6">R3-111a-1</strain>
    </source>
</reference>
<dbReference type="eggNOG" id="KOG2029">
    <property type="taxonomic scope" value="Eukaryota"/>
</dbReference>
<evidence type="ECO:0000313" key="5">
    <source>
        <dbReference type="EMBL" id="EJT69134.1"/>
    </source>
</evidence>
<feature type="repeat" description="ANK" evidence="2">
    <location>
        <begin position="1224"/>
        <end position="1248"/>
    </location>
</feature>
<dbReference type="InterPro" id="IPR027417">
    <property type="entry name" value="P-loop_NTPase"/>
</dbReference>
<dbReference type="Pfam" id="PF12796">
    <property type="entry name" value="Ank_2"/>
    <property type="match status" value="3"/>
</dbReference>
<name>J3PIB5_GAET3</name>
<dbReference type="SMART" id="SM00248">
    <property type="entry name" value="ANK"/>
    <property type="match status" value="9"/>
</dbReference>
<dbReference type="SUPFAM" id="SSF53474">
    <property type="entry name" value="alpha/beta-Hydrolases"/>
    <property type="match status" value="1"/>
</dbReference>
<dbReference type="Pfam" id="PF24883">
    <property type="entry name" value="NPHP3_N"/>
    <property type="match status" value="1"/>
</dbReference>
<feature type="region of interest" description="Disordered" evidence="3">
    <location>
        <begin position="41"/>
        <end position="107"/>
    </location>
</feature>
<dbReference type="Gene3D" id="1.25.40.20">
    <property type="entry name" value="Ankyrin repeat-containing domain"/>
    <property type="match status" value="4"/>
</dbReference>
<reference evidence="6" key="4">
    <citation type="journal article" date="2015" name="G3 (Bethesda)">
        <title>Genome sequences of three phytopathogenic species of the Magnaporthaceae family of fungi.</title>
        <authorList>
            <person name="Okagaki L.H."/>
            <person name="Nunes C.C."/>
            <person name="Sailsbery J."/>
            <person name="Clay B."/>
            <person name="Brown D."/>
            <person name="John T."/>
            <person name="Oh Y."/>
            <person name="Young N."/>
            <person name="Fitzgerald M."/>
            <person name="Haas B.J."/>
            <person name="Zeng Q."/>
            <person name="Young S."/>
            <person name="Adiconis X."/>
            <person name="Fan L."/>
            <person name="Levin J.Z."/>
            <person name="Mitchell T.K."/>
            <person name="Okubara P.A."/>
            <person name="Farman M.L."/>
            <person name="Kohn L.M."/>
            <person name="Birren B."/>
            <person name="Ma L.-J."/>
            <person name="Dean R.A."/>
        </authorList>
    </citation>
    <scope>NUCLEOTIDE SEQUENCE</scope>
    <source>
        <strain evidence="6">R3-111a-1</strain>
    </source>
</reference>
<dbReference type="eggNOG" id="KOG0504">
    <property type="taxonomic scope" value="Eukaryota"/>
</dbReference>
<dbReference type="VEuPathDB" id="FungiDB:GGTG_13243"/>
<reference evidence="7" key="1">
    <citation type="submission" date="2010-07" db="EMBL/GenBank/DDBJ databases">
        <title>The genome sequence of Gaeumannomyces graminis var. tritici strain R3-111a-1.</title>
        <authorList>
            <consortium name="The Broad Institute Genome Sequencing Platform"/>
            <person name="Ma L.-J."/>
            <person name="Dead R."/>
            <person name="Young S."/>
            <person name="Zeng Q."/>
            <person name="Koehrsen M."/>
            <person name="Alvarado L."/>
            <person name="Berlin A."/>
            <person name="Chapman S.B."/>
            <person name="Chen Z."/>
            <person name="Freedman E."/>
            <person name="Gellesch M."/>
            <person name="Goldberg J."/>
            <person name="Griggs A."/>
            <person name="Gujja S."/>
            <person name="Heilman E.R."/>
            <person name="Heiman D."/>
            <person name="Hepburn T."/>
            <person name="Howarth C."/>
            <person name="Jen D."/>
            <person name="Larson L."/>
            <person name="Mehta T."/>
            <person name="Neiman D."/>
            <person name="Pearson M."/>
            <person name="Roberts A."/>
            <person name="Saif S."/>
            <person name="Shea T."/>
            <person name="Shenoy N."/>
            <person name="Sisk P."/>
            <person name="Stolte C."/>
            <person name="Sykes S."/>
            <person name="Walk T."/>
            <person name="White J."/>
            <person name="Yandava C."/>
            <person name="Haas B."/>
            <person name="Nusbaum C."/>
            <person name="Birren B."/>
        </authorList>
    </citation>
    <scope>NUCLEOTIDE SEQUENCE [LARGE SCALE GENOMIC DNA]</scope>
    <source>
        <strain evidence="7">R3-111a-1</strain>
    </source>
</reference>
<evidence type="ECO:0000256" key="1">
    <source>
        <dbReference type="ARBA" id="ARBA00022737"/>
    </source>
</evidence>
<dbReference type="OrthoDB" id="194358at2759"/>
<sequence>MATQVTIHEKGITVLYEASHPRIDLVFVHGFTGHPKNTWTWQRAKHRSTEQKKKRGRNEEPPTARRLKIPKLSFGQSPRDPSTATSSIPQYDRTEISDAAGSRNAAKLEGRQEEVYWPADLASQTIPDSRILTYGYDTNIRFLLKGPVSKNTVPDHARNLLCSLEELRRCPNESCRPLLFIAHSLGGIVVKEALRQSRRCASTQPRFHGIFEATSGFMFFGTPHKGADPRNFLHHIVSASVQLLGFKVNHQIVDRLMPNAEQLLELRDEFSVLCHERKWPVHSFQEEYGVTGLFGTKVVDDRSSCLDDPTIETKRHISENHMDMCRFYGLQDPEYSKVAAAMTFILGTIGDRKHTISPLHEQLPLRTLSDTSILHEQSPPELPAVGSQVQDSFSPPETQNCRDECSVSDSIDATLKESLVERLFFSKIDERLTHLTAAQGRTCRWFLAKPEYTAWRDMAQQPDGGGFLWIKGNPGTGKSTLMKLLFEEARGSAKGDSSQIILSFFFLARGTIEEKSTIGLYRSLLHQLFEKTVDLRGSLEWMTAYGARGILQNGWHEEALKQTLKHAIPKLGSRSLTIFVDALDECDQSQAAGMVCFFEELCDDAKDANVKLRICFSSRHYPTVVIQQGVEVTLEAEDGHADDIEGYIKAKLRLGKNKHAETLRAEILKKSSGIFLWVVLVLDILRKEYPNSSVSISKIRNRLEQIPPGLNDLFEMILARDGENIEQLHVCLKWVLFATRPLKPQELYFAVQLGLDKERSGYWDHEDVEEDQMKTFVRTSSKGLAEVTRNKASEIQFIHESVRDFLLGRYGGQWSGASGNFEGHCHDILKDCCLAQLNAPIGDGIDIPDALPQGAEAAQLREELHQKFPFLEYSVLYVLHHANSAQQHGKEQDLLADFPLPQWVTLNNALERHAVRRYTKSVNLLYILAEKNLADLIRVHHQPAACFKVGEERYGPPIFAALATGSHDAVEAILKSLQARVQHLSPLPDLWAQYQQDQGKRTMFGRGFAFSRRNSILSYLRERGDEAIFLACAFSGQVEVDAKDKDGRTALSRAAENGHEAVVQLLLNTGQVEVDAKERSGRTPLSWAAYNGREAVVQLLLNTGQVEVDAKDKEGRTPLITMARTPLSKAAGNGHEAVVQLLLNAGQVEVDAKEGSGRTPLSWAAENGHEAVVQLLLNTGQVEVDAKDGSGRTALSWAAYNGREAVVQLLLNTSQVEVDAKDNYGRTPLSKAAGNGHEAVVQLLLNTGQVEVDAKEGSGRTPLSWAAENGREAVMQLLLNTGQVEVDAKDKEGRTPLSWAAYNGREAVVQLLLNTGQVEVDAKDGSGRTPLSWAAEMNRKDVVRLLQQAFTENTRTVPTNAALSDGSTEVRIQ</sequence>
<protein>
    <recommendedName>
        <fullName evidence="4">Nephrocystin 3-like N-terminal domain-containing protein</fullName>
    </recommendedName>
</protein>
<dbReference type="InterPro" id="IPR029058">
    <property type="entry name" value="AB_hydrolase_fold"/>
</dbReference>
<dbReference type="SUPFAM" id="SSF52540">
    <property type="entry name" value="P-loop containing nucleoside triphosphate hydrolases"/>
    <property type="match status" value="1"/>
</dbReference>
<gene>
    <name evidence="6" type="primary">20353701</name>
    <name evidence="5" type="ORF">GGTG_13243</name>
</gene>
<keyword evidence="7" id="KW-1185">Reference proteome</keyword>
<dbReference type="EnsemblFungi" id="EJT69134">
    <property type="protein sequence ID" value="EJT69134"/>
    <property type="gene ID" value="GGTG_13243"/>
</dbReference>
<evidence type="ECO:0000313" key="6">
    <source>
        <dbReference type="EnsemblFungi" id="EJT69134"/>
    </source>
</evidence>
<evidence type="ECO:0000259" key="4">
    <source>
        <dbReference type="Pfam" id="PF24883"/>
    </source>
</evidence>
<dbReference type="Gene3D" id="3.40.50.1820">
    <property type="entry name" value="alpha/beta hydrolase"/>
    <property type="match status" value="1"/>
</dbReference>
<accession>J3PIB5</accession>
<dbReference type="Pfam" id="PF00023">
    <property type="entry name" value="Ank"/>
    <property type="match status" value="1"/>
</dbReference>
<feature type="repeat" description="ANK" evidence="2">
    <location>
        <begin position="1122"/>
        <end position="1146"/>
    </location>
</feature>
<dbReference type="Gene3D" id="3.40.50.300">
    <property type="entry name" value="P-loop containing nucleotide triphosphate hydrolases"/>
    <property type="match status" value="1"/>
</dbReference>
<evidence type="ECO:0000313" key="7">
    <source>
        <dbReference type="Proteomes" id="UP000006039"/>
    </source>
</evidence>
<dbReference type="PANTHER" id="PTHR24184:SF11">
    <property type="entry name" value="ANKYRIN REPEAT AND SOCS BOX CONTAINING 3"/>
    <property type="match status" value="1"/>
</dbReference>
<dbReference type="SUPFAM" id="SSF48403">
    <property type="entry name" value="Ankyrin repeat"/>
    <property type="match status" value="1"/>
</dbReference>
<proteinExistence type="predicted"/>
<feature type="repeat" description="ANK" evidence="2">
    <location>
        <begin position="1080"/>
        <end position="1104"/>
    </location>
</feature>
<reference evidence="5" key="2">
    <citation type="submission" date="2010-07" db="EMBL/GenBank/DDBJ databases">
        <authorList>
            <consortium name="The Broad Institute Genome Sequencing Platform"/>
            <consortium name="Broad Institute Genome Sequencing Center for Infectious Disease"/>
            <person name="Ma L.-J."/>
            <person name="Dead R."/>
            <person name="Young S."/>
            <person name="Zeng Q."/>
            <person name="Koehrsen M."/>
            <person name="Alvarado L."/>
            <person name="Berlin A."/>
            <person name="Chapman S.B."/>
            <person name="Chen Z."/>
            <person name="Freedman E."/>
            <person name="Gellesch M."/>
            <person name="Goldberg J."/>
            <person name="Griggs A."/>
            <person name="Gujja S."/>
            <person name="Heilman E.R."/>
            <person name="Heiman D."/>
            <person name="Hepburn T."/>
            <person name="Howarth C."/>
            <person name="Jen D."/>
            <person name="Larson L."/>
            <person name="Mehta T."/>
            <person name="Neiman D."/>
            <person name="Pearson M."/>
            <person name="Roberts A."/>
            <person name="Saif S."/>
            <person name="Shea T."/>
            <person name="Shenoy N."/>
            <person name="Sisk P."/>
            <person name="Stolte C."/>
            <person name="Sykes S."/>
            <person name="Walk T."/>
            <person name="White J."/>
            <person name="Yandava C."/>
            <person name="Haas B."/>
            <person name="Nusbaum C."/>
            <person name="Birren B."/>
        </authorList>
    </citation>
    <scope>NUCLEOTIDE SEQUENCE</scope>
    <source>
        <strain evidence="5">R3-111a-1</strain>
    </source>
</reference>
<dbReference type="PANTHER" id="PTHR24184">
    <property type="entry name" value="SI:CH211-189E2.2"/>
    <property type="match status" value="1"/>
</dbReference>
<dbReference type="HOGENOM" id="CLU_000288_34_1_1"/>
<dbReference type="PROSITE" id="PS50088">
    <property type="entry name" value="ANK_REPEAT"/>
    <property type="match status" value="7"/>
</dbReference>
<feature type="compositionally biased region" description="Polar residues" evidence="3">
    <location>
        <begin position="74"/>
        <end position="89"/>
    </location>
</feature>
<organism evidence="5">
    <name type="scientific">Gaeumannomyces tritici (strain R3-111a-1)</name>
    <name type="common">Wheat and barley take-all root rot fungus</name>
    <name type="synonym">Gaeumannomyces graminis var. tritici</name>
    <dbReference type="NCBI Taxonomy" id="644352"/>
    <lineage>
        <taxon>Eukaryota</taxon>
        <taxon>Fungi</taxon>
        <taxon>Dikarya</taxon>
        <taxon>Ascomycota</taxon>
        <taxon>Pezizomycotina</taxon>
        <taxon>Sordariomycetes</taxon>
        <taxon>Sordariomycetidae</taxon>
        <taxon>Magnaporthales</taxon>
        <taxon>Magnaporthaceae</taxon>
        <taxon>Gaeumannomyces</taxon>
    </lineage>
</organism>
<dbReference type="Proteomes" id="UP000006039">
    <property type="component" value="Unassembled WGS sequence"/>
</dbReference>
<dbReference type="RefSeq" id="XP_009229413.1">
    <property type="nucleotide sequence ID" value="XM_009231149.1"/>
</dbReference>
<dbReference type="InterPro" id="IPR056884">
    <property type="entry name" value="NPHP3-like_N"/>
</dbReference>
<dbReference type="InterPro" id="IPR036770">
    <property type="entry name" value="Ankyrin_rpt-contain_sf"/>
</dbReference>
<keyword evidence="1" id="KW-0677">Repeat</keyword>
<reference evidence="5" key="3">
    <citation type="submission" date="2010-09" db="EMBL/GenBank/DDBJ databases">
        <title>Annotation of Gaeumannomyces graminis var. tritici R3-111a-1.</title>
        <authorList>
            <consortium name="The Broad Institute Genome Sequencing Platform"/>
            <person name="Ma L.-J."/>
            <person name="Dead R."/>
            <person name="Young S.K."/>
            <person name="Zeng Q."/>
            <person name="Gargeya S."/>
            <person name="Fitzgerald M."/>
            <person name="Haas B."/>
            <person name="Abouelleil A."/>
            <person name="Alvarado L."/>
            <person name="Arachchi H.M."/>
            <person name="Berlin A."/>
            <person name="Brown A."/>
            <person name="Chapman S.B."/>
            <person name="Chen Z."/>
            <person name="Dunbar C."/>
            <person name="Freedman E."/>
            <person name="Gearin G."/>
            <person name="Gellesch M."/>
            <person name="Goldberg J."/>
            <person name="Griggs A."/>
            <person name="Gujja S."/>
            <person name="Heiman D."/>
            <person name="Howarth C."/>
            <person name="Larson L."/>
            <person name="Lui A."/>
            <person name="MacDonald P.J.P."/>
            <person name="Mehta T."/>
            <person name="Montmayeur A."/>
            <person name="Murphy C."/>
            <person name="Neiman D."/>
            <person name="Pearson M."/>
            <person name="Priest M."/>
            <person name="Roberts A."/>
            <person name="Saif S."/>
            <person name="Shea T."/>
            <person name="Shenoy N."/>
            <person name="Sisk P."/>
            <person name="Stolte C."/>
            <person name="Sykes S."/>
            <person name="Yandava C."/>
            <person name="Wortman J."/>
            <person name="Nusbaum C."/>
            <person name="Birren B."/>
        </authorList>
    </citation>
    <scope>NUCLEOTIDE SEQUENCE</scope>
    <source>
        <strain evidence="5">R3-111a-1</strain>
    </source>
</reference>
<dbReference type="InterPro" id="IPR002110">
    <property type="entry name" value="Ankyrin_rpt"/>
</dbReference>
<feature type="compositionally biased region" description="Basic and acidic residues" evidence="3">
    <location>
        <begin position="47"/>
        <end position="63"/>
    </location>
</feature>
<dbReference type="GeneID" id="20353701"/>
<evidence type="ECO:0000256" key="3">
    <source>
        <dbReference type="SAM" id="MobiDB-lite"/>
    </source>
</evidence>
<dbReference type="STRING" id="644352.J3PIB5"/>
<feature type="repeat" description="ANK" evidence="2">
    <location>
        <begin position="1258"/>
        <end position="1282"/>
    </location>
</feature>
<feature type="repeat" description="ANK" evidence="2">
    <location>
        <begin position="1046"/>
        <end position="1070"/>
    </location>
</feature>
<feature type="repeat" description="ANK" evidence="2">
    <location>
        <begin position="1156"/>
        <end position="1180"/>
    </location>
</feature>
<feature type="domain" description="Nephrocystin 3-like N-terminal" evidence="4">
    <location>
        <begin position="442"/>
        <end position="619"/>
    </location>
</feature>
<dbReference type="PROSITE" id="PS50297">
    <property type="entry name" value="ANK_REP_REGION"/>
    <property type="match status" value="7"/>
</dbReference>
<dbReference type="EMBL" id="GL385405">
    <property type="protein sequence ID" value="EJT69134.1"/>
    <property type="molecule type" value="Genomic_DNA"/>
</dbReference>
<evidence type="ECO:0000256" key="2">
    <source>
        <dbReference type="PROSITE-ProRule" id="PRU00023"/>
    </source>
</evidence>
<feature type="repeat" description="ANK" evidence="2">
    <location>
        <begin position="1292"/>
        <end position="1316"/>
    </location>
</feature>